<name>A0A2U3E616_PURLI</name>
<comment type="caution">
    <text evidence="1">The sequence shown here is derived from an EMBL/GenBank/DDBJ whole genome shotgun (WGS) entry which is preliminary data.</text>
</comment>
<dbReference type="AlphaFoldDB" id="A0A2U3E616"/>
<protein>
    <submittedName>
        <fullName evidence="1">Uncharacterized protein</fullName>
    </submittedName>
</protein>
<organism evidence="1 2">
    <name type="scientific">Purpureocillium lilacinum</name>
    <name type="common">Paecilomyces lilacinus</name>
    <dbReference type="NCBI Taxonomy" id="33203"/>
    <lineage>
        <taxon>Eukaryota</taxon>
        <taxon>Fungi</taxon>
        <taxon>Dikarya</taxon>
        <taxon>Ascomycota</taxon>
        <taxon>Pezizomycotina</taxon>
        <taxon>Sordariomycetes</taxon>
        <taxon>Hypocreomycetidae</taxon>
        <taxon>Hypocreales</taxon>
        <taxon>Ophiocordycipitaceae</taxon>
        <taxon>Purpureocillium</taxon>
    </lineage>
</organism>
<gene>
    <name evidence="1" type="ORF">PCL_00109</name>
</gene>
<dbReference type="EMBL" id="LCWV01000010">
    <property type="protein sequence ID" value="PWI69965.1"/>
    <property type="molecule type" value="Genomic_DNA"/>
</dbReference>
<dbReference type="Proteomes" id="UP000245956">
    <property type="component" value="Unassembled WGS sequence"/>
</dbReference>
<evidence type="ECO:0000313" key="1">
    <source>
        <dbReference type="EMBL" id="PWI69965.1"/>
    </source>
</evidence>
<evidence type="ECO:0000313" key="2">
    <source>
        <dbReference type="Proteomes" id="UP000245956"/>
    </source>
</evidence>
<sequence length="95" mass="10128">MSNQTNAGALLALIKGDEHTYVVGLCNGSAYAAVVSSAPRIQRKSGAHELTVAVLLADCVVMLDGKTLHYTCLALERLLAKTQVKLQNLAMNVEM</sequence>
<proteinExistence type="predicted"/>
<reference evidence="1 2" key="1">
    <citation type="journal article" date="2016" name="Front. Microbiol.">
        <title>Genome and transcriptome sequences reveal the specific parasitism of the nematophagous Purpureocillium lilacinum 36-1.</title>
        <authorList>
            <person name="Xie J."/>
            <person name="Li S."/>
            <person name="Mo C."/>
            <person name="Xiao X."/>
            <person name="Peng D."/>
            <person name="Wang G."/>
            <person name="Xiao Y."/>
        </authorList>
    </citation>
    <scope>NUCLEOTIDE SEQUENCE [LARGE SCALE GENOMIC DNA]</scope>
    <source>
        <strain evidence="1 2">36-1</strain>
    </source>
</reference>
<accession>A0A2U3E616</accession>